<evidence type="ECO:0000313" key="2">
    <source>
        <dbReference type="Proteomes" id="UP000234857"/>
    </source>
</evidence>
<dbReference type="Gene3D" id="2.130.10.10">
    <property type="entry name" value="YVTN repeat-like/Quinoprotein amine dehydrogenase"/>
    <property type="match status" value="1"/>
</dbReference>
<protein>
    <recommendedName>
        <fullName evidence="3">Right handed beta helix domain-containing protein</fullName>
    </recommendedName>
</protein>
<organism evidence="1 2">
    <name type="scientific">Muiribacterium halophilum</name>
    <dbReference type="NCBI Taxonomy" id="2053465"/>
    <lineage>
        <taxon>Bacteria</taxon>
        <taxon>Candidatus Muiribacteriota</taxon>
        <taxon>Candidatus Muiribacteriia</taxon>
        <taxon>Candidatus Muiribacteriales</taxon>
        <taxon>Candidatus Muiribacteriaceae</taxon>
        <taxon>Candidatus Muiribacterium</taxon>
    </lineage>
</organism>
<evidence type="ECO:0008006" key="3">
    <source>
        <dbReference type="Google" id="ProtNLM"/>
    </source>
</evidence>
<dbReference type="InterPro" id="IPR011050">
    <property type="entry name" value="Pectin_lyase_fold/virulence"/>
</dbReference>
<dbReference type="SUPFAM" id="SSF82171">
    <property type="entry name" value="DPP6 N-terminal domain-like"/>
    <property type="match status" value="1"/>
</dbReference>
<comment type="caution">
    <text evidence="1">The sequence shown here is derived from an EMBL/GenBank/DDBJ whole genome shotgun (WGS) entry which is preliminary data.</text>
</comment>
<dbReference type="Proteomes" id="UP000234857">
    <property type="component" value="Unassembled WGS sequence"/>
</dbReference>
<dbReference type="SUPFAM" id="SSF51126">
    <property type="entry name" value="Pectin lyase-like"/>
    <property type="match status" value="1"/>
</dbReference>
<proteinExistence type="predicted"/>
<dbReference type="InterPro" id="IPR012334">
    <property type="entry name" value="Pectin_lyas_fold"/>
</dbReference>
<dbReference type="EMBL" id="PKTG01000083">
    <property type="protein sequence ID" value="PLX17744.1"/>
    <property type="molecule type" value="Genomic_DNA"/>
</dbReference>
<gene>
    <name evidence="1" type="ORF">C0601_06855</name>
</gene>
<reference evidence="1 2" key="1">
    <citation type="submission" date="2017-11" db="EMBL/GenBank/DDBJ databases">
        <title>Genome-resolved metagenomics identifies genetic mobility, metabolic interactions, and unexpected diversity in perchlorate-reducing communities.</title>
        <authorList>
            <person name="Barnum T.P."/>
            <person name="Figueroa I.A."/>
            <person name="Carlstrom C.I."/>
            <person name="Lucas L.N."/>
            <person name="Engelbrektson A.L."/>
            <person name="Coates J.D."/>
        </authorList>
    </citation>
    <scope>NUCLEOTIDE SEQUENCE [LARGE SCALE GENOMIC DNA]</scope>
    <source>
        <strain evidence="1">BM706</strain>
    </source>
</reference>
<dbReference type="InterPro" id="IPR015943">
    <property type="entry name" value="WD40/YVTN_repeat-like_dom_sf"/>
</dbReference>
<name>A0A2N5ZGI6_MUIH1</name>
<dbReference type="SUPFAM" id="SSF101898">
    <property type="entry name" value="NHL repeat"/>
    <property type="match status" value="1"/>
</dbReference>
<dbReference type="Gene3D" id="2.160.20.10">
    <property type="entry name" value="Single-stranded right-handed beta-helix, Pectin lyase-like"/>
    <property type="match status" value="1"/>
</dbReference>
<evidence type="ECO:0000313" key="1">
    <source>
        <dbReference type="EMBL" id="PLX17744.1"/>
    </source>
</evidence>
<accession>A0A2N5ZGI6</accession>
<sequence>MEFVPEKLAYFPDVLTNITLSRDGNRMFAVNNSNKALIVANPFSGTIETQVTLPDLPLNIATTPDSKIIYVNYGDNMEVYSYSLGELNLIRTFSGEALQGIEDMCFIDGKFATAGVNGLYVDFEKIGDYTDCYFLYTLQGKTVLGYSDKVAILENTDLTSSIYEFSLPSSKLTSAYYDVFNNEFVFTTSGDYVYKYDVDGDALSNQVSLEYEKLESIVYSYIDDEYYFGGKEGDSNKFFKTDGGYLGVADLINNGSVIDMDFLEDSGEIVYLGQNTINFYSLKTKSTTSYNKPININDDLIDLKVTNKYIYIIATDGLYRFHRGDITDYRYFAKNGIRNFAVNNQEVLFSDGTLLYSLSSELTDLKTFNYFSGIDNILCSKDGKTLFMFSKTNSKIYFLDTFTNNISDMDYDAIASTLSASGNTLITSKDNGDVDFIYSKNIDSNSTEDVYKNLCNIDKEDRFVAFSDTEKKIDIYSYQDKFEDEFDDFNGYSFASYSTGANEGFQIEQDSGKIEVNTKPIIGSDDNSNLCSVLFYRTFVFPIPKYLRTFSVDAQIENVQGNIQFFCYNGIISKSLLDQTSGTLSDAPVKTDIVATGNFTDTYNVPPSNVLSIGFRLDDSDTNDFASLTLDSLKIRFNQDTVFTKEFTKSTDFNSITDWKTSWDNKFLYIASGNTLYTYDIDKKDFVQRKNVTIPDVTQIYKIEVSKDNNTIFAATDNGMYSIKEPVRTKIIKVIVENKDQKVDEYVLTSSMSNWKTEHTTRVIPHLVAREFVFTTNEYNGEIDEDTVWTSDRQYVIEDDLVVKTGKKLIIQDDTILKFDTGARIKLEDGSFLYAKGTVFTSLKDNTFGACMNPSGGAPASGDYAGIDLDEGASISAQNCEFYYASNAIIKHGNSFLDVRDSIFSKNLTSISLTGTFDDVTIEGNIFKANENDLVLNTFTGKIENNIFTGTVVRSIDLNNCPQVELSSNMFSNIPVDVIYTNAGELDVTYNDFASCDNVLEATEADIRFSDNNINDCDYFFDISDYMTSGPKDLNIMNNIFSGCDSVLSLSGSLPNLSINTKLNYFVRCVNEVTNTSSKVADCKYNYWGENTSKSFTNTITEPYVLFGRIDQPRSYEGESVIRHHLRINSSGSANFKDGRLYLFSEFIKPFIEIRKSTGGDAASFSADSMIIDQDTSEVASIFTDTGLQPQSQWEGFRVYGDINLKYSVVDKADCIFAMRSQSMINEENYGPRLQEIVYNRFGEENGYCFGFYASEAGNEFNAVSNMMSFNIFEKESDYIDPNSYIPVPLSDPFDWRYNYWGDNNIVNTPDGAVAAVVNVFPRAVMGSIDSAITVPYYPATNEHRLVCLGDIEVNSQVRFANSGSAMGIVTPQVVMTGDDGIKISSAGSITVQTAHPYAEFNDIRVLDSKFSSYKNWERWGGIDPDTDPENLPIGIYSMQPKMKFSIKNANLVWENIVKNNTVNGVLQFEDCFMMVSDNSVINTDYNGIYFQIKDSIIGFKNSAMFRMSQLNSLSSFEFTDNKIGPYNYTFFVDGIKLENGNTTPSKYFGLNGTSSDSPSMVEFTDNEFYRSGGIYFDFVPQNIEILNNTFEKCYGVDHIFYLKYGSCNLLIEGNEFGDISGFDPDADKACGGFLKIDTLTLNNANINNNTFADSLGAVSPFEISNVVVDDPFIIEGNEFIYSGNNDKLFKVYNTSELSSDGVPDSFIFKNNLFYKPENGSDFYIIDGNNLNELAFYFNHSNSEYAFNLNGSSDLIVITNNNFKGFDGSVNTINTSVICNYIENPPFSVSINPLSLPDPVDISTSADFQVKTYDTSEIYGMDVYQDPNYIQKDKDVQFTLITDPGATQFDFGVFNSFFSGPSLDNSIGAFLVRHYMTPASAQVNFLSSPKQKGYFILTRPAGTDEYNGTFTINGYSNSTTDYNYINADWNDLIKVSIPVFGLINGISEFPVPMPMPDPPEPPLDF</sequence>